<dbReference type="EMBL" id="QJJK01000001">
    <property type="protein sequence ID" value="PXW64567.1"/>
    <property type="molecule type" value="Genomic_DNA"/>
</dbReference>
<name>A0A2V3UIB8_9HYPH</name>
<dbReference type="RefSeq" id="WP_110372632.1">
    <property type="nucleotide sequence ID" value="NZ_JAHBRY010000001.1"/>
</dbReference>
<reference evidence="1 2" key="1">
    <citation type="submission" date="2018-05" db="EMBL/GenBank/DDBJ databases">
        <title>Genomic Encyclopedia of Type Strains, Phase IV (KMG-IV): sequencing the most valuable type-strain genomes for metagenomic binning, comparative biology and taxonomic classification.</title>
        <authorList>
            <person name="Goeker M."/>
        </authorList>
    </citation>
    <scope>NUCLEOTIDE SEQUENCE [LARGE SCALE GENOMIC DNA]</scope>
    <source>
        <strain evidence="1 2">DSM 6462</strain>
    </source>
</reference>
<organism evidence="1 2">
    <name type="scientific">Chelatococcus asaccharovorans</name>
    <dbReference type="NCBI Taxonomy" id="28210"/>
    <lineage>
        <taxon>Bacteria</taxon>
        <taxon>Pseudomonadati</taxon>
        <taxon>Pseudomonadota</taxon>
        <taxon>Alphaproteobacteria</taxon>
        <taxon>Hyphomicrobiales</taxon>
        <taxon>Chelatococcaceae</taxon>
        <taxon>Chelatococcus</taxon>
    </lineage>
</organism>
<evidence type="ECO:0000313" key="1">
    <source>
        <dbReference type="EMBL" id="PXW64567.1"/>
    </source>
</evidence>
<dbReference type="Proteomes" id="UP000248021">
    <property type="component" value="Unassembled WGS sequence"/>
</dbReference>
<keyword evidence="2" id="KW-1185">Reference proteome</keyword>
<dbReference type="AlphaFoldDB" id="A0A2V3UIB8"/>
<protein>
    <submittedName>
        <fullName evidence="1">Uncharacterized protein</fullName>
    </submittedName>
</protein>
<comment type="caution">
    <text evidence="1">The sequence shown here is derived from an EMBL/GenBank/DDBJ whole genome shotgun (WGS) entry which is preliminary data.</text>
</comment>
<gene>
    <name evidence="1" type="ORF">C7450_101323</name>
</gene>
<accession>A0A2V3UIB8</accession>
<evidence type="ECO:0000313" key="2">
    <source>
        <dbReference type="Proteomes" id="UP000248021"/>
    </source>
</evidence>
<sequence length="69" mass="7550">MMDSGDDDARLMRPLAELTSAASLDALNAALASERVDAARIVAVVFEPAFFDPVGRLVKPAYRVLYRRP</sequence>
<proteinExistence type="predicted"/>